<dbReference type="SUPFAM" id="SSF111283">
    <property type="entry name" value="Putative modulator of DNA gyrase, PmbA/TldD"/>
    <property type="match status" value="1"/>
</dbReference>
<dbReference type="Proteomes" id="UP000659223">
    <property type="component" value="Unassembled WGS sequence"/>
</dbReference>
<dbReference type="InterPro" id="IPR045569">
    <property type="entry name" value="Metalloprtase-TldD/E_C"/>
</dbReference>
<gene>
    <name evidence="4" type="ORF">GCM10010324_37060</name>
</gene>
<evidence type="ECO:0000313" key="5">
    <source>
        <dbReference type="Proteomes" id="UP000659223"/>
    </source>
</evidence>
<dbReference type="InterPro" id="IPR036059">
    <property type="entry name" value="TldD/PmbA_sf"/>
</dbReference>
<protein>
    <recommendedName>
        <fullName evidence="3">Metalloprotease TldD/E C-terminal domain-containing protein</fullName>
    </recommendedName>
</protein>
<dbReference type="Pfam" id="PF19289">
    <property type="entry name" value="PmbA_TldD_3rd"/>
    <property type="match status" value="1"/>
</dbReference>
<dbReference type="RefSeq" id="WP_190022795.1">
    <property type="nucleotide sequence ID" value="NZ_BMUT01000007.1"/>
</dbReference>
<evidence type="ECO:0000313" key="4">
    <source>
        <dbReference type="EMBL" id="GGX87949.1"/>
    </source>
</evidence>
<accession>A0ABQ2YMP2</accession>
<feature type="region of interest" description="Disordered" evidence="2">
    <location>
        <begin position="36"/>
        <end position="85"/>
    </location>
</feature>
<proteinExistence type="inferred from homology"/>
<dbReference type="InterPro" id="IPR051463">
    <property type="entry name" value="Peptidase_U62_metallo"/>
</dbReference>
<keyword evidence="5" id="KW-1185">Reference proteome</keyword>
<evidence type="ECO:0000256" key="1">
    <source>
        <dbReference type="ARBA" id="ARBA00005836"/>
    </source>
</evidence>
<feature type="domain" description="Metalloprotease TldD/E C-terminal" evidence="3">
    <location>
        <begin position="185"/>
        <end position="412"/>
    </location>
</feature>
<comment type="similarity">
    <text evidence="1">Belongs to the peptidase U62 family.</text>
</comment>
<dbReference type="EMBL" id="BMUT01000007">
    <property type="protein sequence ID" value="GGX87949.1"/>
    <property type="molecule type" value="Genomic_DNA"/>
</dbReference>
<organism evidence="4 5">
    <name type="scientific">Streptomyces hiroshimensis</name>
    <dbReference type="NCBI Taxonomy" id="66424"/>
    <lineage>
        <taxon>Bacteria</taxon>
        <taxon>Bacillati</taxon>
        <taxon>Actinomycetota</taxon>
        <taxon>Actinomycetes</taxon>
        <taxon>Kitasatosporales</taxon>
        <taxon>Streptomycetaceae</taxon>
        <taxon>Streptomyces</taxon>
    </lineage>
</organism>
<name>A0ABQ2YMP2_9ACTN</name>
<evidence type="ECO:0000259" key="3">
    <source>
        <dbReference type="Pfam" id="PF19289"/>
    </source>
</evidence>
<evidence type="ECO:0000256" key="2">
    <source>
        <dbReference type="SAM" id="MobiDB-lite"/>
    </source>
</evidence>
<reference evidence="5" key="1">
    <citation type="journal article" date="2019" name="Int. J. Syst. Evol. Microbiol.">
        <title>The Global Catalogue of Microorganisms (GCM) 10K type strain sequencing project: providing services to taxonomists for standard genome sequencing and annotation.</title>
        <authorList>
            <consortium name="The Broad Institute Genomics Platform"/>
            <consortium name="The Broad Institute Genome Sequencing Center for Infectious Disease"/>
            <person name="Wu L."/>
            <person name="Ma J."/>
        </authorList>
    </citation>
    <scope>NUCLEOTIDE SEQUENCE [LARGE SCALE GENOMIC DNA]</scope>
    <source>
        <strain evidence="5">JCM 4586</strain>
    </source>
</reference>
<comment type="caution">
    <text evidence="4">The sequence shown here is derived from an EMBL/GenBank/DDBJ whole genome shotgun (WGS) entry which is preliminary data.</text>
</comment>
<dbReference type="PANTHER" id="PTHR30624:SF4">
    <property type="entry name" value="METALLOPROTEASE TLDD"/>
    <property type="match status" value="1"/>
</dbReference>
<sequence length="415" mass="43265">MPADARAIRADAPAIPAEAPAGETVACERAVGGLVTAGPRGTSAHRLSTRMGRHDRGPGRGTRIFSGDPPAPWRTGLPEPEPPDDHDEVLAALTALRDRFGGRADLQFSQVSSVRVVAGTAHGTTAPQARRVWSLTGGLLTPGGHEVPVGRSGRGPALPRLTDPAWCESAARLLAAVDAARAAEPGECAAVLMPQAAGVLLHEAAGHFAEASPGGTPALAHRLGCRVAGELITLDDDPLAEGGPAHYDTDDEGIVCLGRQRIVHEGRLVRQLHSLSSAAAEAAMPTANSRAASVLHRPVPRMSNVVCRPGDAETGALVENAGHGLLVHRLADGIRTGATLEARLVLGELIRSGRRTGEYVRGRLRERADVLTRVVETGAHAEFGDNALCGKDGQLLFDVGMCAPALRLSRLRCTP</sequence>
<dbReference type="PANTHER" id="PTHR30624">
    <property type="entry name" value="UNCHARACTERIZED PROTEIN TLDD AND PMBA"/>
    <property type="match status" value="1"/>
</dbReference>